<sequence length="373" mass="43269">MFVGYVSWGHNLSFSILSLSLFLIYMIVDKRWLLFGFVWAYYLIASRGFLLGVESYYQSLGYAFLAWMSVATISGLLWIFIWSRSFKKRLLLFPFLLIVMIVPAFGFISWVNPLPTIAVLLPNFGFMGIIIEIMVIYALALLWRKYTYVRYYAIPPISIILILIIYYFPPTVTKNLSIESVQSDIEYFPMTFDKSKEYKTLKTFFYKVQKSQSLNILLPENALGDYSSVQSMLWQDLDKSRTVFAGATIYNARRSNNINALLEIEHNRTKILYKQRVPVLGEMWKPFSNNGTEATLFKQPIVQINGEKAGVFICYEQLLVYPYLQTFFYEPKMLLGISNLYWAKGTNIKAIQKETMELWAILFGIPLSFSVNG</sequence>
<feature type="transmembrane region" description="Helical" evidence="1">
    <location>
        <begin position="117"/>
        <end position="142"/>
    </location>
</feature>
<evidence type="ECO:0000313" key="2">
    <source>
        <dbReference type="EMBL" id="CAA6814686.1"/>
    </source>
</evidence>
<reference evidence="2" key="1">
    <citation type="submission" date="2020-01" db="EMBL/GenBank/DDBJ databases">
        <authorList>
            <person name="Meier V. D."/>
            <person name="Meier V D."/>
        </authorList>
    </citation>
    <scope>NUCLEOTIDE SEQUENCE</scope>
    <source>
        <strain evidence="2">HLG_WM_MAG_03</strain>
    </source>
</reference>
<protein>
    <submittedName>
        <fullName evidence="2">Conjugal transfer protein TraB</fullName>
    </submittedName>
</protein>
<keyword evidence="1" id="KW-0472">Membrane</keyword>
<dbReference type="AlphaFoldDB" id="A0A6S6T8X1"/>
<dbReference type="EMBL" id="CACVAR010000243">
    <property type="protein sequence ID" value="CAA6814686.1"/>
    <property type="molecule type" value="Genomic_DNA"/>
</dbReference>
<feature type="transmembrane region" description="Helical" evidence="1">
    <location>
        <begin position="62"/>
        <end position="83"/>
    </location>
</feature>
<feature type="transmembrane region" description="Helical" evidence="1">
    <location>
        <begin position="6"/>
        <end position="25"/>
    </location>
</feature>
<feature type="transmembrane region" description="Helical" evidence="1">
    <location>
        <begin position="90"/>
        <end position="111"/>
    </location>
</feature>
<accession>A0A6S6T8X1</accession>
<feature type="transmembrane region" description="Helical" evidence="1">
    <location>
        <begin position="149"/>
        <end position="168"/>
    </location>
</feature>
<gene>
    <name evidence="2" type="ORF">HELGO_WM44839</name>
</gene>
<proteinExistence type="predicted"/>
<keyword evidence="1" id="KW-0812">Transmembrane</keyword>
<feature type="transmembrane region" description="Helical" evidence="1">
    <location>
        <begin position="32"/>
        <end position="50"/>
    </location>
</feature>
<evidence type="ECO:0000256" key="1">
    <source>
        <dbReference type="SAM" id="Phobius"/>
    </source>
</evidence>
<keyword evidence="1" id="KW-1133">Transmembrane helix</keyword>
<name>A0A6S6T8X1_9BACT</name>
<organism evidence="2">
    <name type="scientific">uncultured Sulfurovum sp</name>
    <dbReference type="NCBI Taxonomy" id="269237"/>
    <lineage>
        <taxon>Bacteria</taxon>
        <taxon>Pseudomonadati</taxon>
        <taxon>Campylobacterota</taxon>
        <taxon>Epsilonproteobacteria</taxon>
        <taxon>Campylobacterales</taxon>
        <taxon>Sulfurovaceae</taxon>
        <taxon>Sulfurovum</taxon>
        <taxon>environmental samples</taxon>
    </lineage>
</organism>